<dbReference type="InterPro" id="IPR013087">
    <property type="entry name" value="Znf_C2H2_type"/>
</dbReference>
<dbReference type="SMART" id="SM00220">
    <property type="entry name" value="S_TKc"/>
    <property type="match status" value="1"/>
</dbReference>
<accession>A0A7S4EN86</accession>
<dbReference type="GO" id="GO:0004672">
    <property type="term" value="F:protein kinase activity"/>
    <property type="evidence" value="ECO:0007669"/>
    <property type="project" value="InterPro"/>
</dbReference>
<dbReference type="CDD" id="cd00143">
    <property type="entry name" value="PP2Cc"/>
    <property type="match status" value="1"/>
</dbReference>
<evidence type="ECO:0000313" key="4">
    <source>
        <dbReference type="EMBL" id="CAE0723606.1"/>
    </source>
</evidence>
<dbReference type="PANTHER" id="PTHR47992">
    <property type="entry name" value="PROTEIN PHOSPHATASE"/>
    <property type="match status" value="1"/>
</dbReference>
<evidence type="ECO:0000256" key="1">
    <source>
        <dbReference type="SAM" id="MobiDB-lite"/>
    </source>
</evidence>
<reference evidence="4" key="1">
    <citation type="submission" date="2021-01" db="EMBL/GenBank/DDBJ databases">
        <authorList>
            <person name="Corre E."/>
            <person name="Pelletier E."/>
            <person name="Niang G."/>
            <person name="Scheremetjew M."/>
            <person name="Finn R."/>
            <person name="Kale V."/>
            <person name="Holt S."/>
            <person name="Cochrane G."/>
            <person name="Meng A."/>
            <person name="Brown T."/>
            <person name="Cohen L."/>
        </authorList>
    </citation>
    <scope>NUCLEOTIDE SEQUENCE</scope>
    <source>
        <strain evidence="4">10249 10 AB</strain>
    </source>
</reference>
<dbReference type="Pfam" id="PF00481">
    <property type="entry name" value="PP2C"/>
    <property type="match status" value="1"/>
</dbReference>
<feature type="compositionally biased region" description="Basic and acidic residues" evidence="1">
    <location>
        <begin position="36"/>
        <end position="50"/>
    </location>
</feature>
<feature type="domain" description="PPM-type phosphatase" evidence="3">
    <location>
        <begin position="741"/>
        <end position="1090"/>
    </location>
</feature>
<gene>
    <name evidence="4" type="ORF">PAUS00366_LOCUS16362</name>
</gene>
<evidence type="ECO:0000259" key="3">
    <source>
        <dbReference type="PROSITE" id="PS51746"/>
    </source>
</evidence>
<proteinExistence type="predicted"/>
<feature type="compositionally biased region" description="Low complexity" evidence="1">
    <location>
        <begin position="22"/>
        <end position="35"/>
    </location>
</feature>
<dbReference type="PROSITE" id="PS50011">
    <property type="entry name" value="PROTEIN_KINASE_DOM"/>
    <property type="match status" value="1"/>
</dbReference>
<sequence length="1091" mass="123489">MNHASRSNWNIGDWCWGDAATSTTSSSSSISTHSSTRGEIENHSRKKDSDGISYGLGGDNDQEEDRSMAFFSAWWRWWLPFSNSDWWKNYGSAKEDFDMDPTAFAGGSNGEVWRGQRICQSHRAARQYGNHYHHHREDNNNNDRKHEHEHRNHRAFLNPSRRKGNDNNDDDDNNNSKEEEYNRYNFDKTKYSDGDRNGEENERDEIECDDQTPVILKRLRIERGYLLLEAGLREIYFGKLISRVVEESKRDRFTVYVDHFFREVPRPTKRPFGGLPTNNNNDNIYSRHHHRANDLELWIVFEDAGSSLRSYMYTPVESASDGGFVMHQHSKLWTILRTFTNDEASTRTKGRGHWEDDSSLEVRNAADPNPLPGRNNTESTNQSQPHKNSKEKKKLVKRVGQIFLQKTLREILEAAAELHKRGIVHRDIKPSNVMCKSDQPLSEKLFETEILPNIHCRLGDFSSGWDRYTSDNLYTKGPTPGEQTDEYAPPESFVGPYWKPFDEDKPHSYDSWSIGVLTLELLLGTPHVFSVDQRTKALLTNQMKRAGASDDEMAYALFLAALSNFCIFVPSSENSKVESWPLGHGDPLHKTSMVTESCTLQDFHRALRARDPLGIGFDSSTDLLLHLIWQLLAYDPSERITAEEALEHPYFISPDGTLESLNQIPGFHNALESQMLDPRMDFDAEDEVKDFKCPNCGRIFHDWGSCHQHANRRKHAKFCVYNHTGLPSCINTHSMLPEHATSGWCDLQGRRPTIEDFHSIHLHQDHQFYGIFDGHTGNLASKFATSELYIELLNHLPNFREIKEHNVNDSSREWREDIKTNVTNAFEVVHDRFLNRITTMTSPIVEVGSAPKMDQSGTTATAMLVTETVVIAAVLGDSRGVLASAKGRETQGKSGPSNNRRKSQWNNFPEVSAIPLSIDHVASNPSERDLVIQRGGFVSEGGGTPRVNGTLAITRSIGDANLAPVLSREPNVSVFDREDLKEMCGDLGQSSERSDKVAIPCFVILASDGLWDVMSNQEAVNMVVDIFLKRNEVLNSSKTIGGEVTVFSYGNEEYSYEGNGGAFQESAERLAVEAYVRGSTDNIGVCVVAID</sequence>
<dbReference type="InterPro" id="IPR015655">
    <property type="entry name" value="PP2C"/>
</dbReference>
<feature type="region of interest" description="Disordered" evidence="1">
    <location>
        <begin position="884"/>
        <end position="906"/>
    </location>
</feature>
<dbReference type="InterPro" id="IPR000719">
    <property type="entry name" value="Prot_kinase_dom"/>
</dbReference>
<dbReference type="Gene3D" id="1.10.510.10">
    <property type="entry name" value="Transferase(Phosphotransferase) domain 1"/>
    <property type="match status" value="1"/>
</dbReference>
<dbReference type="PROSITE" id="PS00108">
    <property type="entry name" value="PROTEIN_KINASE_ST"/>
    <property type="match status" value="1"/>
</dbReference>
<feature type="compositionally biased region" description="Polar residues" evidence="1">
    <location>
        <begin position="892"/>
        <end position="906"/>
    </location>
</feature>
<feature type="compositionally biased region" description="Basic and acidic residues" evidence="1">
    <location>
        <begin position="174"/>
        <end position="200"/>
    </location>
</feature>
<feature type="compositionally biased region" description="Polar residues" evidence="1">
    <location>
        <begin position="374"/>
        <end position="386"/>
    </location>
</feature>
<feature type="compositionally biased region" description="Basic and acidic residues" evidence="1">
    <location>
        <begin position="135"/>
        <end position="150"/>
    </location>
</feature>
<dbReference type="InterPro" id="IPR011009">
    <property type="entry name" value="Kinase-like_dom_sf"/>
</dbReference>
<organism evidence="4">
    <name type="scientific">Pseudo-nitzschia australis</name>
    <dbReference type="NCBI Taxonomy" id="44445"/>
    <lineage>
        <taxon>Eukaryota</taxon>
        <taxon>Sar</taxon>
        <taxon>Stramenopiles</taxon>
        <taxon>Ochrophyta</taxon>
        <taxon>Bacillariophyta</taxon>
        <taxon>Bacillariophyceae</taxon>
        <taxon>Bacillariophycidae</taxon>
        <taxon>Bacillariales</taxon>
        <taxon>Bacillariaceae</taxon>
        <taxon>Pseudo-nitzschia</taxon>
    </lineage>
</organism>
<dbReference type="EMBL" id="HBIX01023573">
    <property type="protein sequence ID" value="CAE0723606.1"/>
    <property type="molecule type" value="Transcribed_RNA"/>
</dbReference>
<name>A0A7S4EN86_9STRA</name>
<protein>
    <submittedName>
        <fullName evidence="4">Uncharacterized protein</fullName>
    </submittedName>
</protein>
<evidence type="ECO:0000259" key="2">
    <source>
        <dbReference type="PROSITE" id="PS50011"/>
    </source>
</evidence>
<dbReference type="AlphaFoldDB" id="A0A7S4EN86"/>
<feature type="domain" description="Protein kinase" evidence="2">
    <location>
        <begin position="191"/>
        <end position="651"/>
    </location>
</feature>
<dbReference type="PROSITE" id="PS00028">
    <property type="entry name" value="ZINC_FINGER_C2H2_1"/>
    <property type="match status" value="1"/>
</dbReference>
<dbReference type="SUPFAM" id="SSF81606">
    <property type="entry name" value="PP2C-like"/>
    <property type="match status" value="1"/>
</dbReference>
<dbReference type="Pfam" id="PF00069">
    <property type="entry name" value="Pkinase"/>
    <property type="match status" value="1"/>
</dbReference>
<dbReference type="InterPro" id="IPR008271">
    <property type="entry name" value="Ser/Thr_kinase_AS"/>
</dbReference>
<dbReference type="PROSITE" id="PS51746">
    <property type="entry name" value="PPM_2"/>
    <property type="match status" value="1"/>
</dbReference>
<dbReference type="SUPFAM" id="SSF56112">
    <property type="entry name" value="Protein kinase-like (PK-like)"/>
    <property type="match status" value="1"/>
</dbReference>
<dbReference type="GO" id="GO:0004722">
    <property type="term" value="F:protein serine/threonine phosphatase activity"/>
    <property type="evidence" value="ECO:0007669"/>
    <property type="project" value="InterPro"/>
</dbReference>
<feature type="region of interest" description="Disordered" evidence="1">
    <location>
        <begin position="129"/>
        <end position="206"/>
    </location>
</feature>
<dbReference type="InterPro" id="IPR036457">
    <property type="entry name" value="PPM-type-like_dom_sf"/>
</dbReference>
<dbReference type="Gene3D" id="3.60.40.10">
    <property type="entry name" value="PPM-type phosphatase domain"/>
    <property type="match status" value="1"/>
</dbReference>
<dbReference type="InterPro" id="IPR001932">
    <property type="entry name" value="PPM-type_phosphatase-like_dom"/>
</dbReference>
<dbReference type="GO" id="GO:0005524">
    <property type="term" value="F:ATP binding"/>
    <property type="evidence" value="ECO:0007669"/>
    <property type="project" value="InterPro"/>
</dbReference>
<feature type="region of interest" description="Disordered" evidence="1">
    <location>
        <begin position="22"/>
        <end position="59"/>
    </location>
</feature>
<feature type="region of interest" description="Disordered" evidence="1">
    <location>
        <begin position="344"/>
        <end position="394"/>
    </location>
</feature>
<dbReference type="SMART" id="SM00332">
    <property type="entry name" value="PP2Cc"/>
    <property type="match status" value="1"/>
</dbReference>